<evidence type="ECO:0000256" key="3">
    <source>
        <dbReference type="PROSITE-ProRule" id="PRU00169"/>
    </source>
</evidence>
<keyword evidence="3" id="KW-0597">Phosphoprotein</keyword>
<dbReference type="Proteomes" id="UP000012589">
    <property type="component" value="Unassembled WGS sequence"/>
</dbReference>
<dbReference type="CDD" id="cd00156">
    <property type="entry name" value="REC"/>
    <property type="match status" value="1"/>
</dbReference>
<comment type="function">
    <text evidence="2">May play the central regulatory role in sporulation. It may be an element of the effector pathway responsible for the activation of sporulation genes in response to nutritional stress. Spo0A may act in concert with spo0H (a sigma factor) to control the expression of some genes that are critical to the sporulation process.</text>
</comment>
<feature type="domain" description="Response regulatory" evidence="4">
    <location>
        <begin position="3"/>
        <end position="122"/>
    </location>
</feature>
<feature type="modified residue" description="4-aspartylphosphate" evidence="3">
    <location>
        <position position="59"/>
    </location>
</feature>
<dbReference type="Gene3D" id="2.40.50.1020">
    <property type="entry name" value="LytTr DNA-binding domain"/>
    <property type="match status" value="1"/>
</dbReference>
<dbReference type="eggNOG" id="COG3279">
    <property type="taxonomic scope" value="Bacteria"/>
</dbReference>
<dbReference type="InterPro" id="IPR001789">
    <property type="entry name" value="Sig_transdc_resp-reg_receiver"/>
</dbReference>
<evidence type="ECO:0000256" key="2">
    <source>
        <dbReference type="ARBA" id="ARBA00024867"/>
    </source>
</evidence>
<dbReference type="SUPFAM" id="SSF52172">
    <property type="entry name" value="CheY-like"/>
    <property type="match status" value="1"/>
</dbReference>
<dbReference type="GO" id="GO:0000156">
    <property type="term" value="F:phosphorelay response regulator activity"/>
    <property type="evidence" value="ECO:0007669"/>
    <property type="project" value="InterPro"/>
</dbReference>
<organism evidence="6 7">
    <name type="scientific">Eubacterium plexicaudatum ASF492</name>
    <dbReference type="NCBI Taxonomy" id="1235802"/>
    <lineage>
        <taxon>Bacteria</taxon>
        <taxon>Bacillati</taxon>
        <taxon>Bacillota</taxon>
        <taxon>Clostridia</taxon>
        <taxon>Eubacteriales</taxon>
        <taxon>Eubacteriaceae</taxon>
        <taxon>Eubacterium</taxon>
    </lineage>
</organism>
<dbReference type="PROSITE" id="PS50930">
    <property type="entry name" value="HTH_LYTTR"/>
    <property type="match status" value="1"/>
</dbReference>
<dbReference type="AlphaFoldDB" id="N1ZRE6"/>
<sequence>MLRIAICDDDSKFTGEIEALVFQESQKLGIRVETEVFSDGKTLLKSIQDGEHYQLIFIDIEMKQVDGITAARRIREIDRTVLLIYVSGYDKYLKELFEVEPFRFLSKPLNHVQFARYFKESCKRINETEVFYQFTFNKEIRKVSVRDIVYFESNNRIVYIHLKDGSDEHFYGKLNNVEKELAASRQYFLRIHQSFLVNYDYVKKMNFFNITISYTEKEMELKISEDRQKEVRQQLCKIAGGKAVIEE</sequence>
<keyword evidence="7" id="KW-1185">Reference proteome</keyword>
<feature type="domain" description="HTH LytTR-type" evidence="5">
    <location>
        <begin position="134"/>
        <end position="237"/>
    </location>
</feature>
<dbReference type="Pfam" id="PF04397">
    <property type="entry name" value="LytTR"/>
    <property type="match status" value="1"/>
</dbReference>
<evidence type="ECO:0000313" key="7">
    <source>
        <dbReference type="Proteomes" id="UP000012589"/>
    </source>
</evidence>
<evidence type="ECO:0000313" key="6">
    <source>
        <dbReference type="EMBL" id="EMZ19597.1"/>
    </source>
</evidence>
<dbReference type="PANTHER" id="PTHR37299">
    <property type="entry name" value="TRANSCRIPTIONAL REGULATOR-RELATED"/>
    <property type="match status" value="1"/>
</dbReference>
<reference evidence="6 7" key="1">
    <citation type="journal article" date="2014" name="Genome Announc.">
        <title>Draft genome sequences of the altered schaedler flora, a defined bacterial community from gnotobiotic mice.</title>
        <authorList>
            <person name="Wannemuehler M.J."/>
            <person name="Overstreet A.M."/>
            <person name="Ward D.V."/>
            <person name="Phillips G.J."/>
        </authorList>
    </citation>
    <scope>NUCLEOTIDE SEQUENCE [LARGE SCALE GENOMIC DNA]</scope>
    <source>
        <strain evidence="6 7">ASF492</strain>
    </source>
</reference>
<evidence type="ECO:0000259" key="5">
    <source>
        <dbReference type="PROSITE" id="PS50930"/>
    </source>
</evidence>
<gene>
    <name evidence="6" type="ORF">C823_05422</name>
</gene>
<dbReference type="InterPro" id="IPR007492">
    <property type="entry name" value="LytTR_DNA-bd_dom"/>
</dbReference>
<comment type="caution">
    <text evidence="6">The sequence shown here is derived from an EMBL/GenBank/DDBJ whole genome shotgun (WGS) entry which is preliminary data.</text>
</comment>
<dbReference type="PANTHER" id="PTHR37299:SF1">
    <property type="entry name" value="STAGE 0 SPORULATION PROTEIN A HOMOLOG"/>
    <property type="match status" value="1"/>
</dbReference>
<evidence type="ECO:0000256" key="1">
    <source>
        <dbReference type="ARBA" id="ARBA00018672"/>
    </source>
</evidence>
<dbReference type="InterPro" id="IPR011006">
    <property type="entry name" value="CheY-like_superfamily"/>
</dbReference>
<dbReference type="HOGENOM" id="CLU_000445_14_2_9"/>
<protein>
    <recommendedName>
        <fullName evidence="1">Stage 0 sporulation protein A homolog</fullName>
    </recommendedName>
</protein>
<dbReference type="InterPro" id="IPR046947">
    <property type="entry name" value="LytR-like"/>
</dbReference>
<dbReference type="PROSITE" id="PS50110">
    <property type="entry name" value="RESPONSE_REGULATORY"/>
    <property type="match status" value="1"/>
</dbReference>
<name>N1ZRE6_9FIRM</name>
<dbReference type="GO" id="GO:0003677">
    <property type="term" value="F:DNA binding"/>
    <property type="evidence" value="ECO:0007669"/>
    <property type="project" value="InterPro"/>
</dbReference>
<dbReference type="SMART" id="SM00448">
    <property type="entry name" value="REC"/>
    <property type="match status" value="1"/>
</dbReference>
<dbReference type="Gene3D" id="3.40.50.2300">
    <property type="match status" value="1"/>
</dbReference>
<dbReference type="SMART" id="SM00850">
    <property type="entry name" value="LytTR"/>
    <property type="match status" value="1"/>
</dbReference>
<dbReference type="OrthoDB" id="9802383at2"/>
<dbReference type="Pfam" id="PF00072">
    <property type="entry name" value="Response_reg"/>
    <property type="match status" value="1"/>
</dbReference>
<dbReference type="STRING" id="1235802.C823_05422"/>
<dbReference type="EMBL" id="AQFT01000160">
    <property type="protein sequence ID" value="EMZ19597.1"/>
    <property type="molecule type" value="Genomic_DNA"/>
</dbReference>
<accession>N1ZRE6</accession>
<evidence type="ECO:0000259" key="4">
    <source>
        <dbReference type="PROSITE" id="PS50110"/>
    </source>
</evidence>
<proteinExistence type="predicted"/>
<dbReference type="PATRIC" id="fig|1235802.3.peg.5722"/>